<protein>
    <submittedName>
        <fullName evidence="2">Class I glutamine amidotransferase-like protein</fullName>
    </submittedName>
</protein>
<keyword evidence="2" id="KW-0808">Transferase</keyword>
<feature type="non-terminal residue" evidence="2">
    <location>
        <position position="1"/>
    </location>
</feature>
<dbReference type="CDD" id="cd03139">
    <property type="entry name" value="GATase1_PfpI_2"/>
    <property type="match status" value="1"/>
</dbReference>
<dbReference type="Gene3D" id="3.40.50.880">
    <property type="match status" value="1"/>
</dbReference>
<dbReference type="GO" id="GO:0016740">
    <property type="term" value="F:transferase activity"/>
    <property type="evidence" value="ECO:0007669"/>
    <property type="project" value="UniProtKB-KW"/>
</dbReference>
<proteinExistence type="predicted"/>
<dbReference type="EMBL" id="KZ805561">
    <property type="protein sequence ID" value="PVH93904.1"/>
    <property type="molecule type" value="Genomic_DNA"/>
</dbReference>
<dbReference type="Proteomes" id="UP000244855">
    <property type="component" value="Unassembled WGS sequence"/>
</dbReference>
<dbReference type="InterPro" id="IPR029062">
    <property type="entry name" value="Class_I_gatase-like"/>
</dbReference>
<sequence>LIFPGWEPLDVYGPMEILYLLQGSYPVAVSLISYEEGPVSAVIPTLSNLQVRPHTVATHSLENAPPLDVLIAPGGRGVNYALDTANDTRIEKFIASRYESTPYVLSVCNGAAWLAKAGVLKGLRATTNKATWAWVTQPSHGEGIEWVPTARWIQNKGNKVWTSSGISAGIDMTYAFLKYLYGTEKVNSVMNIMEYTPHGDADWDSFSVVHNVPGADKNRSLSDCVAPAGIEPDCS</sequence>
<dbReference type="PANTHER" id="PTHR43130">
    <property type="entry name" value="ARAC-FAMILY TRANSCRIPTIONAL REGULATOR"/>
    <property type="match status" value="1"/>
</dbReference>
<dbReference type="AlphaFoldDB" id="A0A2V1D9M8"/>
<dbReference type="InterPro" id="IPR052158">
    <property type="entry name" value="INH-QAR"/>
</dbReference>
<dbReference type="PANTHER" id="PTHR43130:SF15">
    <property type="entry name" value="THIJ_PFPI FAMILY PROTEIN (AFU_ORTHOLOGUE AFUA_5G14240)"/>
    <property type="match status" value="1"/>
</dbReference>
<dbReference type="Pfam" id="PF01965">
    <property type="entry name" value="DJ-1_PfpI"/>
    <property type="match status" value="1"/>
</dbReference>
<evidence type="ECO:0000259" key="1">
    <source>
        <dbReference type="Pfam" id="PF01965"/>
    </source>
</evidence>
<keyword evidence="3" id="KW-1185">Reference proteome</keyword>
<name>A0A2V1D9M8_9PLEO</name>
<reference evidence="2 3" key="1">
    <citation type="journal article" date="2018" name="Sci. Rep.">
        <title>Comparative genomics provides insights into the lifestyle and reveals functional heterogeneity of dark septate endophytic fungi.</title>
        <authorList>
            <person name="Knapp D.G."/>
            <person name="Nemeth J.B."/>
            <person name="Barry K."/>
            <person name="Hainaut M."/>
            <person name="Henrissat B."/>
            <person name="Johnson J."/>
            <person name="Kuo A."/>
            <person name="Lim J.H.P."/>
            <person name="Lipzen A."/>
            <person name="Nolan M."/>
            <person name="Ohm R.A."/>
            <person name="Tamas L."/>
            <person name="Grigoriev I.V."/>
            <person name="Spatafora J.W."/>
            <person name="Nagy L.G."/>
            <person name="Kovacs G.M."/>
        </authorList>
    </citation>
    <scope>NUCLEOTIDE SEQUENCE [LARGE SCALE GENOMIC DNA]</scope>
    <source>
        <strain evidence="2 3">DSE2036</strain>
    </source>
</reference>
<accession>A0A2V1D9M8</accession>
<feature type="domain" description="DJ-1/PfpI" evidence="1">
    <location>
        <begin position="2"/>
        <end position="178"/>
    </location>
</feature>
<dbReference type="STRING" id="97972.A0A2V1D9M8"/>
<evidence type="ECO:0000313" key="2">
    <source>
        <dbReference type="EMBL" id="PVH93904.1"/>
    </source>
</evidence>
<dbReference type="SUPFAM" id="SSF52317">
    <property type="entry name" value="Class I glutamine amidotransferase-like"/>
    <property type="match status" value="1"/>
</dbReference>
<keyword evidence="2" id="KW-0315">Glutamine amidotransferase</keyword>
<gene>
    <name evidence="2" type="ORF">DM02DRAFT_540574</name>
</gene>
<dbReference type="OrthoDB" id="543156at2759"/>
<evidence type="ECO:0000313" key="3">
    <source>
        <dbReference type="Proteomes" id="UP000244855"/>
    </source>
</evidence>
<dbReference type="InterPro" id="IPR002818">
    <property type="entry name" value="DJ-1/PfpI"/>
</dbReference>
<organism evidence="2 3">
    <name type="scientific">Periconia macrospinosa</name>
    <dbReference type="NCBI Taxonomy" id="97972"/>
    <lineage>
        <taxon>Eukaryota</taxon>
        <taxon>Fungi</taxon>
        <taxon>Dikarya</taxon>
        <taxon>Ascomycota</taxon>
        <taxon>Pezizomycotina</taxon>
        <taxon>Dothideomycetes</taxon>
        <taxon>Pleosporomycetidae</taxon>
        <taxon>Pleosporales</taxon>
        <taxon>Massarineae</taxon>
        <taxon>Periconiaceae</taxon>
        <taxon>Periconia</taxon>
    </lineage>
</organism>